<dbReference type="InterPro" id="IPR003594">
    <property type="entry name" value="HATPase_dom"/>
</dbReference>
<evidence type="ECO:0000259" key="1">
    <source>
        <dbReference type="Pfam" id="PF13581"/>
    </source>
</evidence>
<dbReference type="CDD" id="cd16936">
    <property type="entry name" value="HATPase_RsbW-like"/>
    <property type="match status" value="1"/>
</dbReference>
<keyword evidence="3" id="KW-1185">Reference proteome</keyword>
<sequence length="155" mass="17743">MKKSETTYKSNYIFHSVAIYDKAIKITHDINKVLEKENIDKNYINNINLILEEIILNICNYAYPNNDPGPLELELKITKDTIYITFKDQGIPFNPLEYKSKPISGNDSIEDILPGGLGIVLVKQFSKKIDYQYSNNKNILTISIGLDKLNKNNSK</sequence>
<dbReference type="EMBL" id="FNIN01000001">
    <property type="protein sequence ID" value="SDN25545.1"/>
    <property type="molecule type" value="Genomic_DNA"/>
</dbReference>
<dbReference type="AlphaFoldDB" id="A0A1G9ZWS5"/>
<name>A0A1G9ZWS5_9BACT</name>
<dbReference type="Gene3D" id="3.30.565.10">
    <property type="entry name" value="Histidine kinase-like ATPase, C-terminal domain"/>
    <property type="match status" value="1"/>
</dbReference>
<dbReference type="InterPro" id="IPR036890">
    <property type="entry name" value="HATPase_C_sf"/>
</dbReference>
<evidence type="ECO:0000313" key="2">
    <source>
        <dbReference type="EMBL" id="SDN25545.1"/>
    </source>
</evidence>
<proteinExistence type="predicted"/>
<dbReference type="GO" id="GO:0016301">
    <property type="term" value="F:kinase activity"/>
    <property type="evidence" value="ECO:0007669"/>
    <property type="project" value="UniProtKB-KW"/>
</dbReference>
<dbReference type="Pfam" id="PF13581">
    <property type="entry name" value="HATPase_c_2"/>
    <property type="match status" value="1"/>
</dbReference>
<dbReference type="SUPFAM" id="SSF55874">
    <property type="entry name" value="ATPase domain of HSP90 chaperone/DNA topoisomerase II/histidine kinase"/>
    <property type="match status" value="1"/>
</dbReference>
<organism evidence="2 3">
    <name type="scientific">Desulfonauticus submarinus</name>
    <dbReference type="NCBI Taxonomy" id="206665"/>
    <lineage>
        <taxon>Bacteria</taxon>
        <taxon>Pseudomonadati</taxon>
        <taxon>Thermodesulfobacteriota</taxon>
        <taxon>Desulfovibrionia</taxon>
        <taxon>Desulfovibrionales</taxon>
        <taxon>Desulfonauticaceae</taxon>
        <taxon>Desulfonauticus</taxon>
    </lineage>
</organism>
<gene>
    <name evidence="2" type="ORF">SAMN04488516_101192</name>
</gene>
<evidence type="ECO:0000313" key="3">
    <source>
        <dbReference type="Proteomes" id="UP000199602"/>
    </source>
</evidence>
<dbReference type="STRING" id="206665.SAMN04488516_101192"/>
<protein>
    <submittedName>
        <fullName evidence="2">Anti-sigma regulatory factor (Ser/Thr protein kinase)</fullName>
    </submittedName>
</protein>
<reference evidence="2 3" key="1">
    <citation type="submission" date="2016-10" db="EMBL/GenBank/DDBJ databases">
        <authorList>
            <person name="de Groot N.N."/>
        </authorList>
    </citation>
    <scope>NUCLEOTIDE SEQUENCE [LARGE SCALE GENOMIC DNA]</scope>
    <source>
        <strain evidence="2 3">DSM 15269</strain>
    </source>
</reference>
<keyword evidence="2" id="KW-0808">Transferase</keyword>
<dbReference type="RefSeq" id="WP_159427664.1">
    <property type="nucleotide sequence ID" value="NZ_FNIN01000001.1"/>
</dbReference>
<feature type="domain" description="Histidine kinase/HSP90-like ATPase" evidence="1">
    <location>
        <begin position="25"/>
        <end position="143"/>
    </location>
</feature>
<keyword evidence="2" id="KW-0418">Kinase</keyword>
<dbReference type="OrthoDB" id="9792240at2"/>
<accession>A0A1G9ZWS5</accession>
<dbReference type="Proteomes" id="UP000199602">
    <property type="component" value="Unassembled WGS sequence"/>
</dbReference>